<dbReference type="InterPro" id="IPR006566">
    <property type="entry name" value="FBD"/>
</dbReference>
<dbReference type="InterPro" id="IPR001810">
    <property type="entry name" value="F-box_dom"/>
</dbReference>
<dbReference type="AlphaFoldDB" id="A0A9W7GQX3"/>
<dbReference type="PROSITE" id="PS50181">
    <property type="entry name" value="FBOX"/>
    <property type="match status" value="1"/>
</dbReference>
<proteinExistence type="predicted"/>
<dbReference type="Gene3D" id="3.80.10.10">
    <property type="entry name" value="Ribonuclease Inhibitor"/>
    <property type="match status" value="1"/>
</dbReference>
<keyword evidence="3" id="KW-1185">Reference proteome</keyword>
<dbReference type="InterPro" id="IPR036047">
    <property type="entry name" value="F-box-like_dom_sf"/>
</dbReference>
<evidence type="ECO:0000259" key="1">
    <source>
        <dbReference type="PROSITE" id="PS50181"/>
    </source>
</evidence>
<dbReference type="Pfam" id="PF08387">
    <property type="entry name" value="FBD"/>
    <property type="match status" value="1"/>
</dbReference>
<evidence type="ECO:0000313" key="3">
    <source>
        <dbReference type="Proteomes" id="UP001165190"/>
    </source>
</evidence>
<dbReference type="PANTHER" id="PTHR31900:SF27">
    <property type="entry name" value="FBD DOMAIN-CONTAINING PROTEIN"/>
    <property type="match status" value="1"/>
</dbReference>
<accession>A0A9W7GQX3</accession>
<feature type="domain" description="F-box" evidence="1">
    <location>
        <begin position="12"/>
        <end position="62"/>
    </location>
</feature>
<sequence>MASDMGLEANDEDRISQLPDSILSLILSLLPIEDAVSTSILSTRWRYLFASMFNLDVDFDSMFNLDVDFDNLIFFLPRTVTSFSNLMDKMLFRHSEGRIEQFRLNHIDISEVDASLVCDWISAALCRGVKVIDFFFYPRDRNIPLLPGDLLFTCKSLVRLKLQFPFRMSIPSHVCLPSLKILELRRIVFEDDDSIKRLFSSCPILEDLSIYSCNTQNITRLIISNPSLKSLTLAFKGNFPHVPSLDIVIDLPSLVYFKYWGFKEQNYSMGNMTSLARADIYFSFGLHPILIENVGFVKLFEGIGNVKSLRLTIDPKALPFLSHKRFAAFQNLHHLEICRMCIKWNGKGLFELLEFSPNLQTLLIGEVSDEFWFLTEKVPACIVYQLKEFEVHFDDETSVLKLVTYILKNAIVLEKLKVHQFLPLADDEGKKKISEQLSNLPRCSNNCQVFIF</sequence>
<dbReference type="Pfam" id="PF24758">
    <property type="entry name" value="LRR_At5g56370"/>
    <property type="match status" value="1"/>
</dbReference>
<protein>
    <recommendedName>
        <fullName evidence="1">F-box domain-containing protein</fullName>
    </recommendedName>
</protein>
<dbReference type="Pfam" id="PF00646">
    <property type="entry name" value="F-box"/>
    <property type="match status" value="1"/>
</dbReference>
<organism evidence="2 3">
    <name type="scientific">Hibiscus trionum</name>
    <name type="common">Flower of an hour</name>
    <dbReference type="NCBI Taxonomy" id="183268"/>
    <lineage>
        <taxon>Eukaryota</taxon>
        <taxon>Viridiplantae</taxon>
        <taxon>Streptophyta</taxon>
        <taxon>Embryophyta</taxon>
        <taxon>Tracheophyta</taxon>
        <taxon>Spermatophyta</taxon>
        <taxon>Magnoliopsida</taxon>
        <taxon>eudicotyledons</taxon>
        <taxon>Gunneridae</taxon>
        <taxon>Pentapetalae</taxon>
        <taxon>rosids</taxon>
        <taxon>malvids</taxon>
        <taxon>Malvales</taxon>
        <taxon>Malvaceae</taxon>
        <taxon>Malvoideae</taxon>
        <taxon>Hibiscus</taxon>
    </lineage>
</organism>
<name>A0A9W7GQX3_HIBTR</name>
<dbReference type="Proteomes" id="UP001165190">
    <property type="component" value="Unassembled WGS sequence"/>
</dbReference>
<dbReference type="OrthoDB" id="612216at2759"/>
<dbReference type="InterPro" id="IPR050232">
    <property type="entry name" value="FBL13/AtMIF1-like"/>
</dbReference>
<evidence type="ECO:0000313" key="2">
    <source>
        <dbReference type="EMBL" id="GMI63718.1"/>
    </source>
</evidence>
<dbReference type="Gene3D" id="1.20.1280.50">
    <property type="match status" value="1"/>
</dbReference>
<dbReference type="InterPro" id="IPR055411">
    <property type="entry name" value="LRR_FXL15/At3g58940/PEG3-like"/>
</dbReference>
<dbReference type="EMBL" id="BSYR01000002">
    <property type="protein sequence ID" value="GMI63718.1"/>
    <property type="molecule type" value="Genomic_DNA"/>
</dbReference>
<dbReference type="SUPFAM" id="SSF81383">
    <property type="entry name" value="F-box domain"/>
    <property type="match status" value="1"/>
</dbReference>
<dbReference type="InterPro" id="IPR032675">
    <property type="entry name" value="LRR_dom_sf"/>
</dbReference>
<dbReference type="PANTHER" id="PTHR31900">
    <property type="entry name" value="F-BOX/RNI SUPERFAMILY PROTEIN-RELATED"/>
    <property type="match status" value="1"/>
</dbReference>
<dbReference type="SMART" id="SM00579">
    <property type="entry name" value="FBD"/>
    <property type="match status" value="1"/>
</dbReference>
<reference evidence="2" key="1">
    <citation type="submission" date="2023-05" db="EMBL/GenBank/DDBJ databases">
        <title>Genome and transcriptome analyses reveal genes involved in the formation of fine ridges on petal epidermal cells in Hibiscus trionum.</title>
        <authorList>
            <person name="Koshimizu S."/>
            <person name="Masuda S."/>
            <person name="Ishii T."/>
            <person name="Shirasu K."/>
            <person name="Hoshino A."/>
            <person name="Arita M."/>
        </authorList>
    </citation>
    <scope>NUCLEOTIDE SEQUENCE</scope>
    <source>
        <strain evidence="2">Hamamatsu line</strain>
    </source>
</reference>
<dbReference type="SUPFAM" id="SSF52058">
    <property type="entry name" value="L domain-like"/>
    <property type="match status" value="1"/>
</dbReference>
<comment type="caution">
    <text evidence="2">The sequence shown here is derived from an EMBL/GenBank/DDBJ whole genome shotgun (WGS) entry which is preliminary data.</text>
</comment>
<gene>
    <name evidence="2" type="ORF">HRI_000041100</name>
</gene>